<dbReference type="SUPFAM" id="SSF50998">
    <property type="entry name" value="Quinoprotein alcohol dehydrogenase-like"/>
    <property type="match status" value="1"/>
</dbReference>
<dbReference type="RefSeq" id="WP_379149707.1">
    <property type="nucleotide sequence ID" value="NZ_JBHSRJ010000001.1"/>
</dbReference>
<proteinExistence type="predicted"/>
<evidence type="ECO:0000256" key="1">
    <source>
        <dbReference type="SAM" id="SignalP"/>
    </source>
</evidence>
<dbReference type="InterPro" id="IPR011047">
    <property type="entry name" value="Quinoprotein_ADH-like_sf"/>
</dbReference>
<dbReference type="Pfam" id="PF13360">
    <property type="entry name" value="PQQ_2"/>
    <property type="match status" value="1"/>
</dbReference>
<evidence type="ECO:0000259" key="2">
    <source>
        <dbReference type="Pfam" id="PF13360"/>
    </source>
</evidence>
<dbReference type="InterPro" id="IPR002372">
    <property type="entry name" value="PQQ_rpt_dom"/>
</dbReference>
<dbReference type="PROSITE" id="PS51257">
    <property type="entry name" value="PROKAR_LIPOPROTEIN"/>
    <property type="match status" value="1"/>
</dbReference>
<comment type="caution">
    <text evidence="3">The sequence shown here is derived from an EMBL/GenBank/DDBJ whole genome shotgun (WGS) entry which is preliminary data.</text>
</comment>
<dbReference type="EMBL" id="JBHSRJ010000001">
    <property type="protein sequence ID" value="MFC6041773.1"/>
    <property type="molecule type" value="Genomic_DNA"/>
</dbReference>
<name>A0ABW1LDK8_9ACTN</name>
<feature type="chain" id="PRO_5046950588" evidence="1">
    <location>
        <begin position="24"/>
        <end position="590"/>
    </location>
</feature>
<protein>
    <submittedName>
        <fullName evidence="3">PQQ-binding-like beta-propeller repeat protein</fullName>
    </submittedName>
</protein>
<reference evidence="4" key="1">
    <citation type="journal article" date="2019" name="Int. J. Syst. Evol. Microbiol.">
        <title>The Global Catalogue of Microorganisms (GCM) 10K type strain sequencing project: providing services to taxonomists for standard genome sequencing and annotation.</title>
        <authorList>
            <consortium name="The Broad Institute Genomics Platform"/>
            <consortium name="The Broad Institute Genome Sequencing Center for Infectious Disease"/>
            <person name="Wu L."/>
            <person name="Ma J."/>
        </authorList>
    </citation>
    <scope>NUCLEOTIDE SEQUENCE [LARGE SCALE GENOMIC DNA]</scope>
    <source>
        <strain evidence="4">CCUG 54522</strain>
    </source>
</reference>
<evidence type="ECO:0000313" key="4">
    <source>
        <dbReference type="Proteomes" id="UP001596135"/>
    </source>
</evidence>
<feature type="signal peptide" evidence="1">
    <location>
        <begin position="1"/>
        <end position="23"/>
    </location>
</feature>
<evidence type="ECO:0000313" key="3">
    <source>
        <dbReference type="EMBL" id="MFC6041773.1"/>
    </source>
</evidence>
<dbReference type="InterPro" id="IPR015943">
    <property type="entry name" value="WD40/YVTN_repeat-like_dom_sf"/>
</dbReference>
<keyword evidence="1" id="KW-0732">Signal</keyword>
<gene>
    <name evidence="3" type="ORF">ACFPYL_01720</name>
</gene>
<dbReference type="Gene3D" id="2.130.10.10">
    <property type="entry name" value="YVTN repeat-like/Quinoprotein amine dehydrogenase"/>
    <property type="match status" value="1"/>
</dbReference>
<accession>A0ABW1LDK8</accession>
<dbReference type="Proteomes" id="UP001596135">
    <property type="component" value="Unassembled WGS sequence"/>
</dbReference>
<sequence length="590" mass="62383">MGSRGLAAATLVALLLASGCTGSDDGDPSSDRSPSAAAPAQLAADWSTALGPAAKPVPQDTFAYRTHGELDVWSTDDTVVVVGRRGLQAFDLATGDPAWTLQVPARLGSVCAVSPELGATGLGGLLFASTGRCDAAGVIDVATGRLTWTAPLAQGPSPLDPAYADRPVHVGARTLTVEVPCDELRRYDLRSGAVLPEPFRRRGDCTHDVAVGGGLQAVVDRSTDILSLADADSDRRLWTHAMPAHSGVDAVVWTDPLILDVTERGHRVLRSYDDRGRPGAYVGRQMDTDPKVLGVLDGVLVVSYSTSALAAPLFRGFDPDTGEQLWRSDDELYVAGEQAGRIFTLFRPLGSTTTDATAGVWVGRADPRDPTDQVALGRIPYDEDATYGWTDDVLVRQVGARLDAYRLPDAAEDASAPAMPPLPGQQPEPAWADGDVRPEQVGDLCTTVRPATLRSLDFRSADLPAPATCAWHDVLDDPDTDRLLAVDTFAVAPQDGRSAAEEAHRQLVDLRTSDINWPGPVRAVSGLGDEAQLAQKRTGSESESRLAVRIGNVVLIIHSDVRTFGAKPPALSSLLAGQRRVLGDLTAGLG</sequence>
<feature type="domain" description="Pyrrolo-quinoline quinone repeat" evidence="2">
    <location>
        <begin position="75"/>
        <end position="155"/>
    </location>
</feature>
<keyword evidence="4" id="KW-1185">Reference proteome</keyword>
<organism evidence="3 4">
    <name type="scientific">Nocardioides hankookensis</name>
    <dbReference type="NCBI Taxonomy" id="443157"/>
    <lineage>
        <taxon>Bacteria</taxon>
        <taxon>Bacillati</taxon>
        <taxon>Actinomycetota</taxon>
        <taxon>Actinomycetes</taxon>
        <taxon>Propionibacteriales</taxon>
        <taxon>Nocardioidaceae</taxon>
        <taxon>Nocardioides</taxon>
    </lineage>
</organism>